<reference evidence="2 3" key="1">
    <citation type="submission" date="2020-04" db="EMBL/GenBank/DDBJ databases">
        <title>Collinsella sp. KGMB02528 nov., an anaerobic actinobacterium isolated from human feces.</title>
        <authorList>
            <person name="Han K.-I."/>
            <person name="Eom M.K."/>
            <person name="Kim J.-S."/>
            <person name="Lee K.C."/>
            <person name="Suh M.K."/>
            <person name="Park S.-H."/>
            <person name="Lee J.H."/>
            <person name="Kang S.W."/>
            <person name="Park J.-E."/>
            <person name="Oh B.S."/>
            <person name="Yu S.Y."/>
            <person name="Choi S.-H."/>
            <person name="Lee D.H."/>
            <person name="Yoon H."/>
            <person name="Kim B.-Y."/>
            <person name="Lee J.H."/>
            <person name="Lee J.-S."/>
        </authorList>
    </citation>
    <scope>NUCLEOTIDE SEQUENCE [LARGE SCALE GENOMIC DNA]</scope>
    <source>
        <strain evidence="2 3">KGMB02528</strain>
    </source>
</reference>
<keyword evidence="1" id="KW-0812">Transmembrane</keyword>
<keyword evidence="1" id="KW-1133">Transmembrane helix</keyword>
<evidence type="ECO:0000256" key="1">
    <source>
        <dbReference type="SAM" id="Phobius"/>
    </source>
</evidence>
<dbReference type="Proteomes" id="UP000546970">
    <property type="component" value="Unassembled WGS sequence"/>
</dbReference>
<dbReference type="EMBL" id="JABBCP010000002">
    <property type="protein sequence ID" value="NMF55768.1"/>
    <property type="molecule type" value="Genomic_DNA"/>
</dbReference>
<dbReference type="AlphaFoldDB" id="A0A7X9UCA8"/>
<gene>
    <name evidence="2" type="ORF">HF320_05435</name>
</gene>
<dbReference type="RefSeq" id="WP_169277379.1">
    <property type="nucleotide sequence ID" value="NZ_JABBCP010000002.1"/>
</dbReference>
<feature type="transmembrane region" description="Helical" evidence="1">
    <location>
        <begin position="12"/>
        <end position="37"/>
    </location>
</feature>
<accession>A0A7X9UCA8</accession>
<dbReference type="PROSITE" id="PS51257">
    <property type="entry name" value="PROKAR_LIPOPROTEIN"/>
    <property type="match status" value="1"/>
</dbReference>
<proteinExistence type="predicted"/>
<keyword evidence="3" id="KW-1185">Reference proteome</keyword>
<comment type="caution">
    <text evidence="2">The sequence shown here is derived from an EMBL/GenBank/DDBJ whole genome shotgun (WGS) entry which is preliminary data.</text>
</comment>
<protein>
    <submittedName>
        <fullName evidence="2">Uncharacterized protein</fullName>
    </submittedName>
</protein>
<evidence type="ECO:0000313" key="2">
    <source>
        <dbReference type="EMBL" id="NMF55768.1"/>
    </source>
</evidence>
<sequence length="76" mass="7922">MKDKKSLFEQVAAIIFGLSLVAGVGFLFFAACAHAFSGSAAPYRANTSMYISLGLAVPLLGFILFTIASYGLRGAA</sequence>
<keyword evidence="1" id="KW-0472">Membrane</keyword>
<feature type="transmembrane region" description="Helical" evidence="1">
    <location>
        <begin position="49"/>
        <end position="72"/>
    </location>
</feature>
<organism evidence="2 3">
    <name type="scientific">Collinsella acetigenes</name>
    <dbReference type="NCBI Taxonomy" id="2713419"/>
    <lineage>
        <taxon>Bacteria</taxon>
        <taxon>Bacillati</taxon>
        <taxon>Actinomycetota</taxon>
        <taxon>Coriobacteriia</taxon>
        <taxon>Coriobacteriales</taxon>
        <taxon>Coriobacteriaceae</taxon>
        <taxon>Collinsella</taxon>
    </lineage>
</organism>
<name>A0A7X9UCA8_9ACTN</name>
<evidence type="ECO:0000313" key="3">
    <source>
        <dbReference type="Proteomes" id="UP000546970"/>
    </source>
</evidence>